<protein>
    <submittedName>
        <fullName evidence="1">Uncharacterized protein</fullName>
    </submittedName>
</protein>
<evidence type="ECO:0000313" key="2">
    <source>
        <dbReference type="Proteomes" id="UP000510621"/>
    </source>
</evidence>
<dbReference type="EMBL" id="CP059265">
    <property type="protein sequence ID" value="QLQ33928.1"/>
    <property type="molecule type" value="Genomic_DNA"/>
</dbReference>
<proteinExistence type="predicted"/>
<dbReference type="KEGG" id="this:HZT40_22475"/>
<dbReference type="AlphaFoldDB" id="A0A7L6AY61"/>
<name>A0A7L6AY61_9GAMM</name>
<sequence length="71" mass="8131">MPPVFILQPETTYLICREWQRAHESRVPDWHYVAGLLDGINAQLLDPESADALHFLAVLARFRGAMAREVQ</sequence>
<organism evidence="1 2">
    <name type="scientific">Candidatus Thiothrix singaporensis</name>
    <dbReference type="NCBI Taxonomy" id="2799669"/>
    <lineage>
        <taxon>Bacteria</taxon>
        <taxon>Pseudomonadati</taxon>
        <taxon>Pseudomonadota</taxon>
        <taxon>Gammaproteobacteria</taxon>
        <taxon>Thiotrichales</taxon>
        <taxon>Thiotrichaceae</taxon>
        <taxon>Thiothrix</taxon>
    </lineage>
</organism>
<gene>
    <name evidence="1" type="ORF">HZT40_22475</name>
</gene>
<dbReference type="Proteomes" id="UP000510621">
    <property type="component" value="Chromosome"/>
</dbReference>
<accession>A0A7L6AY61</accession>
<keyword evidence="2" id="KW-1185">Reference proteome</keyword>
<reference evidence="1" key="1">
    <citation type="submission" date="2020-06" db="EMBL/GenBank/DDBJ databases">
        <title>Analysis procedures for assessing recovery of high quality, complete, closed genomes from Nanopore long read metagenome sequencing.</title>
        <authorList>
            <person name="Bessarab I."/>
            <person name="Arumugam K."/>
            <person name="Haryono M."/>
            <person name="Liu X."/>
            <person name="Roy S."/>
            <person name="Zuniga-Montanez R.E."/>
            <person name="Qiu G."/>
            <person name="Drautz-Moses D.I."/>
            <person name="Law Y.Y."/>
            <person name="Wuertz S."/>
            <person name="Lauro F.M."/>
            <person name="Huson D.H."/>
            <person name="Williams R.B."/>
        </authorList>
    </citation>
    <scope>NUCLEOTIDE SEQUENCE [LARGE SCALE GENOMIC DNA]</scope>
    <source>
        <strain evidence="1">SSD2</strain>
    </source>
</reference>
<evidence type="ECO:0000313" key="1">
    <source>
        <dbReference type="EMBL" id="QLQ33928.1"/>
    </source>
</evidence>